<dbReference type="SMART" id="SM00368">
    <property type="entry name" value="LRR_RI"/>
    <property type="match status" value="4"/>
</dbReference>
<dbReference type="EMBL" id="OU594949">
    <property type="protein sequence ID" value="CAG9293692.1"/>
    <property type="molecule type" value="Genomic_DNA"/>
</dbReference>
<dbReference type="Pfam" id="PF13516">
    <property type="entry name" value="LRR_6"/>
    <property type="match status" value="2"/>
</dbReference>
<reference evidence="2" key="1">
    <citation type="submission" date="2022-02" db="EMBL/GenBank/DDBJ databases">
        <authorList>
            <person name="Giguere J D."/>
        </authorList>
    </citation>
    <scope>NUCLEOTIDE SEQUENCE</scope>
    <source>
        <strain evidence="2">CCAP 1055/1</strain>
    </source>
</reference>
<dbReference type="SUPFAM" id="SSF52047">
    <property type="entry name" value="RNI-like"/>
    <property type="match status" value="1"/>
</dbReference>
<proteinExistence type="predicted"/>
<keyword evidence="1" id="KW-0677">Repeat</keyword>
<dbReference type="InterPro" id="IPR032675">
    <property type="entry name" value="LRR_dom_sf"/>
</dbReference>
<dbReference type="PROSITE" id="PS51450">
    <property type="entry name" value="LRR"/>
    <property type="match status" value="1"/>
</dbReference>
<name>A0A8J9XCZ2_PHATR</name>
<dbReference type="InterPro" id="IPR052201">
    <property type="entry name" value="LRR-containing_regulator"/>
</dbReference>
<dbReference type="Proteomes" id="UP000836788">
    <property type="component" value="Chromosome 8"/>
</dbReference>
<dbReference type="PANTHER" id="PTHR24111:SF0">
    <property type="entry name" value="LEUCINE-RICH REPEAT-CONTAINING PROTEIN"/>
    <property type="match status" value="1"/>
</dbReference>
<dbReference type="AlphaFoldDB" id="A0A8J9XCZ2"/>
<protein>
    <submittedName>
        <fullName evidence="2">Uncharacterized protein</fullName>
    </submittedName>
</protein>
<accession>A0A8J9XCZ2</accession>
<evidence type="ECO:0000256" key="1">
    <source>
        <dbReference type="ARBA" id="ARBA00022737"/>
    </source>
</evidence>
<dbReference type="InterPro" id="IPR001611">
    <property type="entry name" value="Leu-rich_rpt"/>
</dbReference>
<sequence length="261" mass="28560">MMLKEAKVLTLGESTNPKARTTWPSFRVHFDDDGYVTYLNLGSFRLRKGIVGLDAFRMFSKLSTLSLAGTDSPLSDLKVILDLITSTIECLYLGGNGYQTPVTHVLAPWIVSAAQLVKLDLRYNDMDSSGLSSLCDGLVGSNVKSLYLEGNRISDLAALGKVLECNSCRIQELYLGSNRVHALGAKQLASCLITNRSLRKLYLESNNIGTEGALAFVIVLQKVAGEVALENLFVDNNNIDREALKQLAKALNECTNIRDLP</sequence>
<gene>
    <name evidence="2" type="ORF">PTTT1_LOCUS52293</name>
</gene>
<organism evidence="2">
    <name type="scientific">Phaeodactylum tricornutum</name>
    <name type="common">Diatom</name>
    <dbReference type="NCBI Taxonomy" id="2850"/>
    <lineage>
        <taxon>Eukaryota</taxon>
        <taxon>Sar</taxon>
        <taxon>Stramenopiles</taxon>
        <taxon>Ochrophyta</taxon>
        <taxon>Bacillariophyta</taxon>
        <taxon>Bacillariophyceae</taxon>
        <taxon>Bacillariophycidae</taxon>
        <taxon>Naviculales</taxon>
        <taxon>Phaeodactylaceae</taxon>
        <taxon>Phaeodactylum</taxon>
    </lineage>
</organism>
<evidence type="ECO:0000313" key="2">
    <source>
        <dbReference type="EMBL" id="CAG9293692.1"/>
    </source>
</evidence>
<dbReference type="PANTHER" id="PTHR24111">
    <property type="entry name" value="LEUCINE-RICH REPEAT-CONTAINING PROTEIN 34"/>
    <property type="match status" value="1"/>
</dbReference>
<dbReference type="Gene3D" id="3.80.10.10">
    <property type="entry name" value="Ribonuclease Inhibitor"/>
    <property type="match status" value="1"/>
</dbReference>